<dbReference type="RefSeq" id="WP_134493288.1">
    <property type="nucleotide sequence ID" value="NZ_CP139087.1"/>
</dbReference>
<dbReference type="KEGG" id="mtun:MTUNDRAET4_0055.2"/>
<name>A0A4U8Z7J9_METTU</name>
<proteinExistence type="predicted"/>
<evidence type="ECO:0000313" key="1">
    <source>
        <dbReference type="EMBL" id="VFU17487.1"/>
    </source>
</evidence>
<gene>
    <name evidence="1" type="ORF">MTUNDRAET4_0055</name>
</gene>
<dbReference type="OrthoDB" id="8420607at2"/>
<sequence>MNQRNPKPILTPDQTDALRTFAKRNGRRWKSKLLGLWMDGQDWREPEAPFLRQIRNTIGPSGLNRLKLAALNQAGL</sequence>
<protein>
    <submittedName>
        <fullName evidence="1">Uncharacterized protein</fullName>
    </submittedName>
</protein>
<dbReference type="Proteomes" id="UP000294360">
    <property type="component" value="Plasmid 3"/>
</dbReference>
<accession>A0A4U8Z7J9</accession>
<evidence type="ECO:0000313" key="2">
    <source>
        <dbReference type="Proteomes" id="UP000294360"/>
    </source>
</evidence>
<organism evidence="1 2">
    <name type="scientific">Methylocella tundrae</name>
    <dbReference type="NCBI Taxonomy" id="227605"/>
    <lineage>
        <taxon>Bacteria</taxon>
        <taxon>Pseudomonadati</taxon>
        <taxon>Pseudomonadota</taxon>
        <taxon>Alphaproteobacteria</taxon>
        <taxon>Hyphomicrobiales</taxon>
        <taxon>Beijerinckiaceae</taxon>
        <taxon>Methylocella</taxon>
    </lineage>
</organism>
<dbReference type="EMBL" id="LR536452">
    <property type="protein sequence ID" value="VFU17487.1"/>
    <property type="molecule type" value="Genomic_DNA"/>
</dbReference>
<reference evidence="1 2" key="1">
    <citation type="submission" date="2019-03" db="EMBL/GenBank/DDBJ databases">
        <authorList>
            <person name="Kox A.R. M."/>
        </authorList>
    </citation>
    <scope>NUCLEOTIDE SEQUENCE [LARGE SCALE GENOMIC DNA]</scope>
    <source>
        <strain evidence="1">MTUNDRAET4 annotated genome</strain>
        <plasmid evidence="2">3</plasmid>
    </source>
</reference>
<geneLocation type="plasmid" evidence="1 2">
    <name>3</name>
</geneLocation>
<keyword evidence="1" id="KW-0614">Plasmid</keyword>
<dbReference type="AlphaFoldDB" id="A0A4U8Z7J9"/>